<evidence type="ECO:0000256" key="3">
    <source>
        <dbReference type="ARBA" id="ARBA00022692"/>
    </source>
</evidence>
<comment type="caution">
    <text evidence="7">The sequence shown here is derived from an EMBL/GenBank/DDBJ whole genome shotgun (WGS) entry which is preliminary data.</text>
</comment>
<protein>
    <recommendedName>
        <fullName evidence="9">Polysaccharide biosynthesis protein C-terminal domain-containing protein</fullName>
    </recommendedName>
</protein>
<feature type="transmembrane region" description="Helical" evidence="6">
    <location>
        <begin position="302"/>
        <end position="323"/>
    </location>
</feature>
<proteinExistence type="predicted"/>
<keyword evidence="5 6" id="KW-0472">Membrane</keyword>
<gene>
    <name evidence="7" type="ORF">A2886_00965</name>
</gene>
<evidence type="ECO:0000256" key="4">
    <source>
        <dbReference type="ARBA" id="ARBA00022989"/>
    </source>
</evidence>
<dbReference type="EMBL" id="MEVA01000016">
    <property type="protein sequence ID" value="OGC47201.1"/>
    <property type="molecule type" value="Genomic_DNA"/>
</dbReference>
<feature type="transmembrane region" description="Helical" evidence="6">
    <location>
        <begin position="90"/>
        <end position="112"/>
    </location>
</feature>
<evidence type="ECO:0000313" key="8">
    <source>
        <dbReference type="Proteomes" id="UP000176608"/>
    </source>
</evidence>
<feature type="transmembrane region" description="Helical" evidence="6">
    <location>
        <begin position="156"/>
        <end position="176"/>
    </location>
</feature>
<evidence type="ECO:0000256" key="2">
    <source>
        <dbReference type="ARBA" id="ARBA00022475"/>
    </source>
</evidence>
<dbReference type="PANTHER" id="PTHR30250">
    <property type="entry name" value="PST FAMILY PREDICTED COLANIC ACID TRANSPORTER"/>
    <property type="match status" value="1"/>
</dbReference>
<dbReference type="InterPro" id="IPR050833">
    <property type="entry name" value="Poly_Biosynth_Transport"/>
</dbReference>
<comment type="subcellular location">
    <subcellularLocation>
        <location evidence="1">Cell membrane</location>
        <topology evidence="1">Multi-pass membrane protein</topology>
    </subcellularLocation>
</comment>
<feature type="transmembrane region" description="Helical" evidence="6">
    <location>
        <begin position="260"/>
        <end position="282"/>
    </location>
</feature>
<keyword evidence="3 6" id="KW-0812">Transmembrane</keyword>
<evidence type="ECO:0000256" key="6">
    <source>
        <dbReference type="SAM" id="Phobius"/>
    </source>
</evidence>
<feature type="transmembrane region" description="Helical" evidence="6">
    <location>
        <begin position="182"/>
        <end position="202"/>
    </location>
</feature>
<evidence type="ECO:0000256" key="5">
    <source>
        <dbReference type="ARBA" id="ARBA00023136"/>
    </source>
</evidence>
<feature type="transmembrane region" description="Helical" evidence="6">
    <location>
        <begin position="368"/>
        <end position="387"/>
    </location>
</feature>
<accession>A0A1F4UQE1</accession>
<dbReference type="InterPro" id="IPR002797">
    <property type="entry name" value="Polysacc_synth"/>
</dbReference>
<organism evidence="7 8">
    <name type="scientific">candidate division WWE3 bacterium RIFCSPHIGHO2_01_FULL_42_13</name>
    <dbReference type="NCBI Taxonomy" id="1802617"/>
    <lineage>
        <taxon>Bacteria</taxon>
        <taxon>Katanobacteria</taxon>
    </lineage>
</organism>
<dbReference type="Pfam" id="PF01943">
    <property type="entry name" value="Polysacc_synt"/>
    <property type="match status" value="1"/>
</dbReference>
<feature type="transmembrane region" description="Helical" evidence="6">
    <location>
        <begin position="393"/>
        <end position="413"/>
    </location>
</feature>
<evidence type="ECO:0008006" key="9">
    <source>
        <dbReference type="Google" id="ProtNLM"/>
    </source>
</evidence>
<feature type="transmembrane region" description="Helical" evidence="6">
    <location>
        <begin position="223"/>
        <end position="240"/>
    </location>
</feature>
<sequence length="418" mass="45732">MITRARNLIKNPAFSRVVIVTAGSFIGSVFAYLLQIFLGRWLSVSDFGTFTALLSVYVILGVLATSFTTSLIKLVSNLSTQNKYGTLTRIFLELSTVVLGVGSLLFTLIFLFRQQLASFLSISDPNLLIYFGAFLGLSFLVILPIAYLQGLLKFKAYAAFSVSTQFLRLIIPVLIVMAGFKLAGAFVGMGLSFAGSYLIGTWMLSKHFLKSDDVSLKHYYKNVLAFAGSVLFVQIGLTLLNNIDIVLVKHFFDETSAGLYAGLVTTGKVLLFGASTVGVVMFPTISSAYGNGEDVLEKFRPLLILQIMVVIVGVVVFTLMPNFITRVMFGASYLASAELLPRFSIFVGMYVLINFMILFFLAVEKTKVVLLLLPAITLQVILISLHHESLVSVVNVNLAISFALLLGVGIYFIKSIKS</sequence>
<feature type="transmembrane region" description="Helical" evidence="6">
    <location>
        <begin position="127"/>
        <end position="149"/>
    </location>
</feature>
<dbReference type="Proteomes" id="UP000176608">
    <property type="component" value="Unassembled WGS sequence"/>
</dbReference>
<feature type="transmembrane region" description="Helical" evidence="6">
    <location>
        <begin position="12"/>
        <end position="38"/>
    </location>
</feature>
<keyword evidence="4 6" id="KW-1133">Transmembrane helix</keyword>
<feature type="transmembrane region" description="Helical" evidence="6">
    <location>
        <begin position="343"/>
        <end position="361"/>
    </location>
</feature>
<dbReference type="PANTHER" id="PTHR30250:SF28">
    <property type="entry name" value="POLYSACCHARIDE BIOSYNTHESIS PROTEIN"/>
    <property type="match status" value="1"/>
</dbReference>
<evidence type="ECO:0000256" key="1">
    <source>
        <dbReference type="ARBA" id="ARBA00004651"/>
    </source>
</evidence>
<evidence type="ECO:0000313" key="7">
    <source>
        <dbReference type="EMBL" id="OGC47201.1"/>
    </source>
</evidence>
<name>A0A1F4UQE1_UNCKA</name>
<dbReference type="STRING" id="1802617.A2886_00965"/>
<reference evidence="7 8" key="1">
    <citation type="journal article" date="2016" name="Nat. Commun.">
        <title>Thousands of microbial genomes shed light on interconnected biogeochemical processes in an aquifer system.</title>
        <authorList>
            <person name="Anantharaman K."/>
            <person name="Brown C.T."/>
            <person name="Hug L.A."/>
            <person name="Sharon I."/>
            <person name="Castelle C.J."/>
            <person name="Probst A.J."/>
            <person name="Thomas B.C."/>
            <person name="Singh A."/>
            <person name="Wilkins M.J."/>
            <person name="Karaoz U."/>
            <person name="Brodie E.L."/>
            <person name="Williams K.H."/>
            <person name="Hubbard S.S."/>
            <person name="Banfield J.F."/>
        </authorList>
    </citation>
    <scope>NUCLEOTIDE SEQUENCE [LARGE SCALE GENOMIC DNA]</scope>
</reference>
<dbReference type="GO" id="GO:0005886">
    <property type="term" value="C:plasma membrane"/>
    <property type="evidence" value="ECO:0007669"/>
    <property type="project" value="UniProtKB-SubCell"/>
</dbReference>
<dbReference type="AlphaFoldDB" id="A0A1F4UQE1"/>
<feature type="transmembrane region" description="Helical" evidence="6">
    <location>
        <begin position="50"/>
        <end position="69"/>
    </location>
</feature>
<keyword evidence="2" id="KW-1003">Cell membrane</keyword>